<dbReference type="EMBL" id="DS017016">
    <property type="protein sequence ID" value="KMU89842.1"/>
    <property type="molecule type" value="Genomic_DNA"/>
</dbReference>
<proteinExistence type="predicted"/>
<dbReference type="Proteomes" id="UP000054563">
    <property type="component" value="Unassembled WGS sequence"/>
</dbReference>
<protein>
    <submittedName>
        <fullName evidence="1">Uncharacterized protein</fullName>
    </submittedName>
</protein>
<sequence length="119" mass="12622">MAGRRWHIAKPTETGEAQLGSATPRLWTKPLDIAGPKLRIDEVPGAVAWIEMAASLFRSTTAGNDGGRRGPCLAALAFDLAGSAGVGRTPGRTPEMKVKGCYISWASSRALVPCTFLIR</sequence>
<accession>A0A0J8RYH2</accession>
<name>A0A0J8RYH2_COCIT</name>
<reference evidence="2" key="1">
    <citation type="journal article" date="2010" name="Genome Res.">
        <title>Population genomic sequencing of Coccidioides fungi reveals recent hybridization and transposon control.</title>
        <authorList>
            <person name="Neafsey D.E."/>
            <person name="Barker B.M."/>
            <person name="Sharpton T.J."/>
            <person name="Stajich J.E."/>
            <person name="Park D.J."/>
            <person name="Whiston E."/>
            <person name="Hung C.-Y."/>
            <person name="McMahan C."/>
            <person name="White J."/>
            <person name="Sykes S."/>
            <person name="Heiman D."/>
            <person name="Young S."/>
            <person name="Zeng Q."/>
            <person name="Abouelleil A."/>
            <person name="Aftuck L."/>
            <person name="Bessette D."/>
            <person name="Brown A."/>
            <person name="FitzGerald M."/>
            <person name="Lui A."/>
            <person name="Macdonald J.P."/>
            <person name="Priest M."/>
            <person name="Orbach M.J."/>
            <person name="Galgiani J.N."/>
            <person name="Kirkland T.N."/>
            <person name="Cole G.T."/>
            <person name="Birren B.W."/>
            <person name="Henn M.R."/>
            <person name="Taylor J.W."/>
            <person name="Rounsley S.D."/>
        </authorList>
    </citation>
    <scope>NUCLEOTIDE SEQUENCE [LARGE SCALE GENOMIC DNA]</scope>
    <source>
        <strain evidence="2">H538.4</strain>
    </source>
</reference>
<evidence type="ECO:0000313" key="1">
    <source>
        <dbReference type="EMBL" id="KMU89842.1"/>
    </source>
</evidence>
<dbReference type="AlphaFoldDB" id="A0A0J8RYH2"/>
<gene>
    <name evidence="1" type="ORF">CIHG_07525</name>
</gene>
<organism evidence="1 2">
    <name type="scientific">Coccidioides immitis H538.4</name>
    <dbReference type="NCBI Taxonomy" id="396776"/>
    <lineage>
        <taxon>Eukaryota</taxon>
        <taxon>Fungi</taxon>
        <taxon>Dikarya</taxon>
        <taxon>Ascomycota</taxon>
        <taxon>Pezizomycotina</taxon>
        <taxon>Eurotiomycetes</taxon>
        <taxon>Eurotiomycetidae</taxon>
        <taxon>Onygenales</taxon>
        <taxon>Onygenaceae</taxon>
        <taxon>Coccidioides</taxon>
    </lineage>
</organism>
<evidence type="ECO:0000313" key="2">
    <source>
        <dbReference type="Proteomes" id="UP000054563"/>
    </source>
</evidence>
<dbReference type="VEuPathDB" id="FungiDB:CIHG_07525"/>